<proteinExistence type="predicted"/>
<sequence length="185" mass="20682">MPTPSSADALGAALLAAFRHNFQQYKTLADRALAQLSDAEWLQQPAPGSNSAAVIMQHMAGNLRSRFTDFLTTDGEKPTRQRDQEFEEPQDGAGIPALRQEWEAAWHVLFNVLNELQPADLLRIVTIRGEAHTVLEAVQRQVAHYASHAGQLVQLAKIIRGEDFQSLSIPRGQSRQFNQTMQNRK</sequence>
<protein>
    <submittedName>
        <fullName evidence="1">Damage-inducible protein DinB</fullName>
    </submittedName>
</protein>
<evidence type="ECO:0000313" key="2">
    <source>
        <dbReference type="Proteomes" id="UP000717634"/>
    </source>
</evidence>
<reference evidence="1 2" key="1">
    <citation type="submission" date="2020-03" db="EMBL/GenBank/DDBJ databases">
        <title>Genomic Encyclopedia of Type Strains, Phase IV (KMG-V): Genome sequencing to study the core and pangenomes of soil and plant-associated prokaryotes.</title>
        <authorList>
            <person name="Whitman W."/>
        </authorList>
    </citation>
    <scope>NUCLEOTIDE SEQUENCE [LARGE SCALE GENOMIC DNA]</scope>
    <source>
        <strain evidence="1 2">1B</strain>
    </source>
</reference>
<dbReference type="Gene3D" id="1.20.120.450">
    <property type="entry name" value="dinb family like domain"/>
    <property type="match status" value="1"/>
</dbReference>
<dbReference type="InterPro" id="IPR011466">
    <property type="entry name" value="DUF1572"/>
</dbReference>
<accession>A0ABX1HHR6</accession>
<dbReference type="Pfam" id="PF07609">
    <property type="entry name" value="DUF1572"/>
    <property type="match status" value="1"/>
</dbReference>
<dbReference type="SUPFAM" id="SSF109854">
    <property type="entry name" value="DinB/YfiT-like putative metalloenzymes"/>
    <property type="match status" value="1"/>
</dbReference>
<dbReference type="Proteomes" id="UP000717634">
    <property type="component" value="Unassembled WGS sequence"/>
</dbReference>
<keyword evidence="2" id="KW-1185">Reference proteome</keyword>
<name>A0ABX1HHR6_9BACT</name>
<gene>
    <name evidence="1" type="ORF">HBN54_002405</name>
</gene>
<evidence type="ECO:0000313" key="1">
    <source>
        <dbReference type="EMBL" id="NKI89806.1"/>
    </source>
</evidence>
<dbReference type="RefSeq" id="WP_168673428.1">
    <property type="nucleotide sequence ID" value="NZ_JAAVTK010000006.1"/>
</dbReference>
<comment type="caution">
    <text evidence="1">The sequence shown here is derived from an EMBL/GenBank/DDBJ whole genome shotgun (WGS) entry which is preliminary data.</text>
</comment>
<dbReference type="EMBL" id="JAAVTK010000006">
    <property type="protein sequence ID" value="NKI89806.1"/>
    <property type="molecule type" value="Genomic_DNA"/>
</dbReference>
<organism evidence="1 2">
    <name type="scientific">Hymenobacter artigasi</name>
    <dbReference type="NCBI Taxonomy" id="2719616"/>
    <lineage>
        <taxon>Bacteria</taxon>
        <taxon>Pseudomonadati</taxon>
        <taxon>Bacteroidota</taxon>
        <taxon>Cytophagia</taxon>
        <taxon>Cytophagales</taxon>
        <taxon>Hymenobacteraceae</taxon>
        <taxon>Hymenobacter</taxon>
    </lineage>
</organism>
<dbReference type="InterPro" id="IPR034660">
    <property type="entry name" value="DinB/YfiT-like"/>
</dbReference>